<dbReference type="EMBL" id="JAFIRA010000038">
    <property type="protein sequence ID" value="MCJ2543843.1"/>
    <property type="molecule type" value="Genomic_DNA"/>
</dbReference>
<dbReference type="InterPro" id="IPR005804">
    <property type="entry name" value="FA_desaturase_dom"/>
</dbReference>
<dbReference type="Pfam" id="PF00487">
    <property type="entry name" value="FA_desaturase"/>
    <property type="match status" value="1"/>
</dbReference>
<feature type="transmembrane region" description="Helical" evidence="4">
    <location>
        <begin position="192"/>
        <end position="213"/>
    </location>
</feature>
<feature type="transmembrane region" description="Helical" evidence="4">
    <location>
        <begin position="163"/>
        <end position="180"/>
    </location>
</feature>
<evidence type="ECO:0000313" key="7">
    <source>
        <dbReference type="Proteomes" id="UP000830835"/>
    </source>
</evidence>
<comment type="cofactor">
    <cofactor evidence="1">
        <name>Fe(2+)</name>
        <dbReference type="ChEBI" id="CHEBI:29033"/>
    </cofactor>
</comment>
<accession>A0ABT0CDI4</accession>
<reference evidence="6" key="1">
    <citation type="submission" date="2021-02" db="EMBL/GenBank/DDBJ databases">
        <title>The CRISPR/cas machinery reduction and long-range gene transfer in the hot spring cyanobacterium Synechococcus.</title>
        <authorList>
            <person name="Dvorak P."/>
            <person name="Jahodarova E."/>
            <person name="Hasler P."/>
            <person name="Poulickova A."/>
        </authorList>
    </citation>
    <scope>NUCLEOTIDE SEQUENCE</scope>
    <source>
        <strain evidence="6">Rupite</strain>
    </source>
</reference>
<evidence type="ECO:0000259" key="5">
    <source>
        <dbReference type="Pfam" id="PF00487"/>
    </source>
</evidence>
<keyword evidence="4" id="KW-0812">Transmembrane</keyword>
<proteinExistence type="inferred from homology"/>
<comment type="caution">
    <text evidence="6">The sequence shown here is derived from an EMBL/GenBank/DDBJ whole genome shotgun (WGS) entry which is preliminary data.</text>
</comment>
<dbReference type="Proteomes" id="UP000830835">
    <property type="component" value="Unassembled WGS sequence"/>
</dbReference>
<name>A0ABT0CDI4_THEVL</name>
<keyword evidence="4" id="KW-0472">Membrane</keyword>
<comment type="similarity">
    <text evidence="2">Belongs to the fatty acid desaturase type 2 family.</text>
</comment>
<organism evidence="6 7">
    <name type="scientific">Thermostichus vulcanus str. 'Rupite'</name>
    <dbReference type="NCBI Taxonomy" id="2813851"/>
    <lineage>
        <taxon>Bacteria</taxon>
        <taxon>Bacillati</taxon>
        <taxon>Cyanobacteriota</taxon>
        <taxon>Cyanophyceae</taxon>
        <taxon>Thermostichales</taxon>
        <taxon>Thermostichaceae</taxon>
        <taxon>Thermostichus</taxon>
    </lineage>
</organism>
<dbReference type="RefSeq" id="WP_244351798.1">
    <property type="nucleotide sequence ID" value="NZ_JAFIRA010000038.1"/>
</dbReference>
<sequence length="347" mass="40657">MTLSLPPRSLAQQDTQPLPENLSTILKTLPRQCFEKNPLKAWISVLISLFSVALGYAAITFLPSFLLPFAWIWTGTALTGLFVLAHDCGHRSFAKRRWVNDLVGHVLMLPLIYPFHPWRILHDRHHRFTNQLKQDNAWEPWTQEAFLASVPAIQSLYRGLRGYFWWTGSIIHWLTLHFDLRQFSEQERPKVRLSIGVCLGFALVFFPLLFYWTGVWGVVKFWLLPWLVYHFWMSTFTLVHHTDAGIPFQPAERWNAATAQLTGTVHCDYPGWVEFLCHDINVHIPHHISVAIPSYHLRLAQRSLEENWGSHLQKRHFSWALMRDIVHHCHLYHPQKAYQSFSDLDQD</sequence>
<feature type="transmembrane region" description="Helical" evidence="4">
    <location>
        <begin position="65"/>
        <end position="86"/>
    </location>
</feature>
<evidence type="ECO:0000256" key="2">
    <source>
        <dbReference type="ARBA" id="ARBA00008749"/>
    </source>
</evidence>
<keyword evidence="3" id="KW-0408">Iron</keyword>
<dbReference type="CDD" id="cd03507">
    <property type="entry name" value="Delta12-FADS-like"/>
    <property type="match status" value="1"/>
</dbReference>
<dbReference type="PANTHER" id="PTHR32100">
    <property type="entry name" value="OMEGA-6 FATTY ACID DESATURASE, CHLOROPLASTIC"/>
    <property type="match status" value="1"/>
</dbReference>
<evidence type="ECO:0000256" key="1">
    <source>
        <dbReference type="ARBA" id="ARBA00001954"/>
    </source>
</evidence>
<keyword evidence="7" id="KW-1185">Reference proteome</keyword>
<feature type="transmembrane region" description="Helical" evidence="4">
    <location>
        <begin position="98"/>
        <end position="116"/>
    </location>
</feature>
<evidence type="ECO:0000256" key="4">
    <source>
        <dbReference type="SAM" id="Phobius"/>
    </source>
</evidence>
<evidence type="ECO:0000313" key="6">
    <source>
        <dbReference type="EMBL" id="MCJ2543843.1"/>
    </source>
</evidence>
<gene>
    <name evidence="6" type="ORF">JX360_13190</name>
</gene>
<dbReference type="InterPro" id="IPR012171">
    <property type="entry name" value="Fatty_acid_desaturase"/>
</dbReference>
<feature type="domain" description="Fatty acid desaturase" evidence="5">
    <location>
        <begin position="66"/>
        <end position="317"/>
    </location>
</feature>
<evidence type="ECO:0000256" key="3">
    <source>
        <dbReference type="ARBA" id="ARBA00023004"/>
    </source>
</evidence>
<keyword evidence="4" id="KW-1133">Transmembrane helix</keyword>
<feature type="transmembrane region" description="Helical" evidence="4">
    <location>
        <begin position="41"/>
        <end position="59"/>
    </location>
</feature>
<protein>
    <submittedName>
        <fullName evidence="6">Fatty acid desaturase</fullName>
    </submittedName>
</protein>